<evidence type="ECO:0000313" key="1">
    <source>
        <dbReference type="EMBL" id="KAI8035065.1"/>
    </source>
</evidence>
<dbReference type="AlphaFoldDB" id="A0A9P9YDU2"/>
<dbReference type="Proteomes" id="UP001059596">
    <property type="component" value="Unassembled WGS sequence"/>
</dbReference>
<evidence type="ECO:0000313" key="2">
    <source>
        <dbReference type="Proteomes" id="UP001059596"/>
    </source>
</evidence>
<organism evidence="1 2">
    <name type="scientific">Drosophila gunungcola</name>
    <name type="common">fruit fly</name>
    <dbReference type="NCBI Taxonomy" id="103775"/>
    <lineage>
        <taxon>Eukaryota</taxon>
        <taxon>Metazoa</taxon>
        <taxon>Ecdysozoa</taxon>
        <taxon>Arthropoda</taxon>
        <taxon>Hexapoda</taxon>
        <taxon>Insecta</taxon>
        <taxon>Pterygota</taxon>
        <taxon>Neoptera</taxon>
        <taxon>Endopterygota</taxon>
        <taxon>Diptera</taxon>
        <taxon>Brachycera</taxon>
        <taxon>Muscomorpha</taxon>
        <taxon>Ephydroidea</taxon>
        <taxon>Drosophilidae</taxon>
        <taxon>Drosophila</taxon>
        <taxon>Sophophora</taxon>
    </lineage>
</organism>
<accession>A0A9P9YDU2</accession>
<reference evidence="1" key="1">
    <citation type="journal article" date="2023" name="Genome Biol. Evol.">
        <title>Long-read-based Genome Assembly of Drosophila gunungcola Reveals Fewer Chemosensory Genes in Flower-breeding Species.</title>
        <authorList>
            <person name="Negi A."/>
            <person name="Liao B.Y."/>
            <person name="Yeh S.D."/>
        </authorList>
    </citation>
    <scope>NUCLEOTIDE SEQUENCE</scope>
    <source>
        <strain evidence="1">Sukarami</strain>
    </source>
</reference>
<sequence>MWDTKGKGVCRCISAEHGDNELELGHDEILADGLIKKGIKEQTQLEVAIGDGMEFTIHGDMKNNKPKKSKYLNNATVNTIHSSAV</sequence>
<proteinExistence type="predicted"/>
<dbReference type="EMBL" id="JAMKOV010000050">
    <property type="protein sequence ID" value="KAI8035065.1"/>
    <property type="molecule type" value="Genomic_DNA"/>
</dbReference>
<name>A0A9P9YDU2_9MUSC</name>
<keyword evidence="2" id="KW-1185">Reference proteome</keyword>
<comment type="caution">
    <text evidence="1">The sequence shown here is derived from an EMBL/GenBank/DDBJ whole genome shotgun (WGS) entry which is preliminary data.</text>
</comment>
<gene>
    <name evidence="1" type="ORF">M5D96_012158</name>
</gene>
<protein>
    <submittedName>
        <fullName evidence="1">Uncharacterized protein</fullName>
    </submittedName>
</protein>